<name>A0A133U6Z9_9EURY</name>
<keyword evidence="3" id="KW-1185">Reference proteome</keyword>
<comment type="caution">
    <text evidence="2">The sequence shown here is derived from an EMBL/GenBank/DDBJ whole genome shotgun (WGS) entry which is preliminary data.</text>
</comment>
<reference evidence="2 3" key="1">
    <citation type="journal article" date="2016" name="Sci. Rep.">
        <title>Metabolic traits of an uncultured archaeal lineage -MSBL1- from brine pools of the Red Sea.</title>
        <authorList>
            <person name="Mwirichia R."/>
            <person name="Alam I."/>
            <person name="Rashid M."/>
            <person name="Vinu M."/>
            <person name="Ba-Alawi W."/>
            <person name="Anthony Kamau A."/>
            <person name="Kamanda Ngugi D."/>
            <person name="Goker M."/>
            <person name="Klenk H.P."/>
            <person name="Bajic V."/>
            <person name="Stingl U."/>
        </authorList>
    </citation>
    <scope>NUCLEOTIDE SEQUENCE [LARGE SCALE GENOMIC DNA]</scope>
    <source>
        <strain evidence="2">SCGC-AAA259B11</strain>
    </source>
</reference>
<accession>A0A133U6Z9</accession>
<proteinExistence type="predicted"/>
<dbReference type="AlphaFoldDB" id="A0A133U6Z9"/>
<dbReference type="Proteomes" id="UP000070184">
    <property type="component" value="Unassembled WGS sequence"/>
</dbReference>
<feature type="domain" description="Ubiquitin Mut7-C" evidence="1">
    <location>
        <begin position="32"/>
        <end position="80"/>
    </location>
</feature>
<organism evidence="2 3">
    <name type="scientific">candidate division MSBL1 archaeon SCGC-AAA259B11</name>
    <dbReference type="NCBI Taxonomy" id="1698260"/>
    <lineage>
        <taxon>Archaea</taxon>
        <taxon>Methanobacteriati</taxon>
        <taxon>Methanobacteriota</taxon>
        <taxon>candidate division MSBL1</taxon>
    </lineage>
</organism>
<dbReference type="EMBL" id="LHXK01000017">
    <property type="protein sequence ID" value="KXA89936.1"/>
    <property type="molecule type" value="Genomic_DNA"/>
</dbReference>
<sequence>MTVELKLFGDLKIKSPISEKRNGYPAISKSDLSKARTGKDLIKIHGINRAEIGHFFLNGKFAKLEDELRDGDSLTVFPRNMLMPCFY</sequence>
<gene>
    <name evidence="2" type="ORF">AKJ61_01755</name>
</gene>
<evidence type="ECO:0000259" key="1">
    <source>
        <dbReference type="Pfam" id="PF14451"/>
    </source>
</evidence>
<dbReference type="Pfam" id="PF14451">
    <property type="entry name" value="Ub-Mut7C"/>
    <property type="match status" value="1"/>
</dbReference>
<evidence type="ECO:0000313" key="3">
    <source>
        <dbReference type="Proteomes" id="UP000070184"/>
    </source>
</evidence>
<dbReference type="InterPro" id="IPR027798">
    <property type="entry name" value="Ub_Mut7C"/>
</dbReference>
<protein>
    <recommendedName>
        <fullName evidence="1">Ubiquitin Mut7-C domain-containing protein</fullName>
    </recommendedName>
</protein>
<evidence type="ECO:0000313" key="2">
    <source>
        <dbReference type="EMBL" id="KXA89936.1"/>
    </source>
</evidence>